<dbReference type="Proteomes" id="UP001595616">
    <property type="component" value="Unassembled WGS sequence"/>
</dbReference>
<reference evidence="2" key="1">
    <citation type="journal article" date="2019" name="Int. J. Syst. Evol. Microbiol.">
        <title>The Global Catalogue of Microorganisms (GCM) 10K type strain sequencing project: providing services to taxonomists for standard genome sequencing and annotation.</title>
        <authorList>
            <consortium name="The Broad Institute Genomics Platform"/>
            <consortium name="The Broad Institute Genome Sequencing Center for Infectious Disease"/>
            <person name="Wu L."/>
            <person name="Ma J."/>
        </authorList>
    </citation>
    <scope>NUCLEOTIDE SEQUENCE [LARGE SCALE GENOMIC DNA]</scope>
    <source>
        <strain evidence="2">CECT 7956</strain>
    </source>
</reference>
<accession>A0ABV7YZJ2</accession>
<keyword evidence="2" id="KW-1185">Reference proteome</keyword>
<organism evidence="1 2">
    <name type="scientific">Lacihabitans lacunae</name>
    <dbReference type="NCBI Taxonomy" id="1028214"/>
    <lineage>
        <taxon>Bacteria</taxon>
        <taxon>Pseudomonadati</taxon>
        <taxon>Bacteroidota</taxon>
        <taxon>Cytophagia</taxon>
        <taxon>Cytophagales</taxon>
        <taxon>Leadbetterellaceae</taxon>
        <taxon>Lacihabitans</taxon>
    </lineage>
</organism>
<protein>
    <submittedName>
        <fullName evidence="1">Capsule assembly Wzi family protein</fullName>
    </submittedName>
</protein>
<dbReference type="Pfam" id="PF14052">
    <property type="entry name" value="Caps_assemb_Wzi"/>
    <property type="match status" value="1"/>
</dbReference>
<dbReference type="InterPro" id="IPR026950">
    <property type="entry name" value="Caps_assemb_Wzi"/>
</dbReference>
<comment type="caution">
    <text evidence="1">The sequence shown here is derived from an EMBL/GenBank/DDBJ whole genome shotgun (WGS) entry which is preliminary data.</text>
</comment>
<proteinExistence type="predicted"/>
<name>A0ABV7YZJ2_9BACT</name>
<dbReference type="Gene3D" id="2.40.160.130">
    <property type="entry name" value="Capsule assembly protein Wzi"/>
    <property type="match status" value="1"/>
</dbReference>
<evidence type="ECO:0000313" key="1">
    <source>
        <dbReference type="EMBL" id="MFC3812341.1"/>
    </source>
</evidence>
<dbReference type="InterPro" id="IPR038636">
    <property type="entry name" value="Wzi_sf"/>
</dbReference>
<dbReference type="EMBL" id="JBHRYQ010000001">
    <property type="protein sequence ID" value="MFC3812341.1"/>
    <property type="molecule type" value="Genomic_DNA"/>
</dbReference>
<evidence type="ECO:0000313" key="2">
    <source>
        <dbReference type="Proteomes" id="UP001595616"/>
    </source>
</evidence>
<sequence>MKKFIFFLSLLMFSYTTFSQKWYKKARAYTGVGLVVGSDSLAPFLIRSNQYGTLLNTSNSLYFNSGIKKQYDSLYTLNKKLKKFDYGYGIEGHVNIGRTQDFRLPEAYAKIRYGIFELYGGRRREIQGLVDTLGTMGSYIWSGNALPLPKLEVSIANYTPIIGRGLISIKGNFAHGWFGDADSVKNYWLHQKSFYARVGRPSWKVKFYGGFNHQVQWGGRPAKPFYDPISNQTISKFGSDFATFVKVATGVSLASGANDWTNQTGVAANEAGNRSGNHLGTVDVGMEIYLAKAKIFIYRQSIYEDGSLYYLTNISDGLNGVSIKLNDSKIFKKICVEYLNTTSQGGNLFSDVVSELRGVDNYFNNSLYKDAWTYKGMVLGSPFMQTKNNYYKRIGLNYVDLSKNMFFNNRVRVFKIGFDYQLSNSIFISKIYFTENNGSFLTPLRFLNNQVSFSQRIQFDLFKNIVSINIASDLNNNLFKNNIGANLSVKKVF</sequence>
<dbReference type="RefSeq" id="WP_379839211.1">
    <property type="nucleotide sequence ID" value="NZ_JBHRYQ010000001.1"/>
</dbReference>
<gene>
    <name evidence="1" type="ORF">ACFOOI_16890</name>
</gene>